<dbReference type="SUPFAM" id="SSF51069">
    <property type="entry name" value="Carbonic anhydrase"/>
    <property type="match status" value="1"/>
</dbReference>
<feature type="domain" description="Alpha-carbonic anhydrase" evidence="2">
    <location>
        <begin position="1"/>
        <end position="195"/>
    </location>
</feature>
<proteinExistence type="predicted"/>
<dbReference type="GO" id="GO:0006730">
    <property type="term" value="P:one-carbon metabolic process"/>
    <property type="evidence" value="ECO:0007669"/>
    <property type="project" value="TreeGrafter"/>
</dbReference>
<dbReference type="InterPro" id="IPR036398">
    <property type="entry name" value="CA_dom_sf"/>
</dbReference>
<dbReference type="Gene3D" id="3.10.200.10">
    <property type="entry name" value="Alpha carbonic anhydrase"/>
    <property type="match status" value="1"/>
</dbReference>
<dbReference type="PANTHER" id="PTHR18952">
    <property type="entry name" value="CARBONIC ANHYDRASE"/>
    <property type="match status" value="1"/>
</dbReference>
<dbReference type="Proteomes" id="UP001370490">
    <property type="component" value="Unassembled WGS sequence"/>
</dbReference>
<accession>A0AAN8VCH9</accession>
<keyword evidence="1" id="KW-0732">Signal</keyword>
<name>A0AAN8VCH9_9MAGN</name>
<gene>
    <name evidence="3" type="ORF">RJ641_008486</name>
</gene>
<dbReference type="SMART" id="SM01057">
    <property type="entry name" value="Carb_anhydrase"/>
    <property type="match status" value="1"/>
</dbReference>
<sequence>MKKNSIVQILFYGFLVSLVLKSCPVRSQESSEFSYDGNSDKGPQHWGDLKPEWSSCKTGTTQSAINFDDAQVKVNPGLQALNVAYKTSLAILTKKGTHNLMLEPQLQAIASGNEEIVVGPYNPANINIDTGSYYRCTGSLTTPPCTENVVWTVIKKVSTATEAQVNLLRLAILPEPVGNARPLQALNGREVELYQP</sequence>
<dbReference type="CDD" id="cd03124">
    <property type="entry name" value="alpha_CA_prokaryotic_like"/>
    <property type="match status" value="1"/>
</dbReference>
<dbReference type="AlphaFoldDB" id="A0AAN8VCH9"/>
<dbReference type="Pfam" id="PF00194">
    <property type="entry name" value="Carb_anhydrase"/>
    <property type="match status" value="1"/>
</dbReference>
<evidence type="ECO:0000313" key="4">
    <source>
        <dbReference type="Proteomes" id="UP001370490"/>
    </source>
</evidence>
<evidence type="ECO:0000256" key="1">
    <source>
        <dbReference type="SAM" id="SignalP"/>
    </source>
</evidence>
<protein>
    <submittedName>
        <fullName evidence="3">Alpha carbonic anhydrase domain</fullName>
    </submittedName>
</protein>
<dbReference type="InterPro" id="IPR023561">
    <property type="entry name" value="Carbonic_anhydrase_a-class"/>
</dbReference>
<dbReference type="InterPro" id="IPR001148">
    <property type="entry name" value="CA_dom"/>
</dbReference>
<organism evidence="3 4">
    <name type="scientific">Dillenia turbinata</name>
    <dbReference type="NCBI Taxonomy" id="194707"/>
    <lineage>
        <taxon>Eukaryota</taxon>
        <taxon>Viridiplantae</taxon>
        <taxon>Streptophyta</taxon>
        <taxon>Embryophyta</taxon>
        <taxon>Tracheophyta</taxon>
        <taxon>Spermatophyta</taxon>
        <taxon>Magnoliopsida</taxon>
        <taxon>eudicotyledons</taxon>
        <taxon>Gunneridae</taxon>
        <taxon>Pentapetalae</taxon>
        <taxon>Dilleniales</taxon>
        <taxon>Dilleniaceae</taxon>
        <taxon>Dillenia</taxon>
    </lineage>
</organism>
<keyword evidence="4" id="KW-1185">Reference proteome</keyword>
<evidence type="ECO:0000313" key="3">
    <source>
        <dbReference type="EMBL" id="KAK6926767.1"/>
    </source>
</evidence>
<evidence type="ECO:0000259" key="2">
    <source>
        <dbReference type="PROSITE" id="PS51144"/>
    </source>
</evidence>
<feature type="signal peptide" evidence="1">
    <location>
        <begin position="1"/>
        <end position="27"/>
    </location>
</feature>
<dbReference type="PANTHER" id="PTHR18952:SF208">
    <property type="entry name" value="CARBONIC ANHYDRASE XA-RELATED"/>
    <property type="match status" value="1"/>
</dbReference>
<dbReference type="EMBL" id="JBAMMX010000015">
    <property type="protein sequence ID" value="KAK6926767.1"/>
    <property type="molecule type" value="Genomic_DNA"/>
</dbReference>
<dbReference type="GO" id="GO:0004089">
    <property type="term" value="F:carbonate dehydratase activity"/>
    <property type="evidence" value="ECO:0007669"/>
    <property type="project" value="InterPro"/>
</dbReference>
<dbReference type="GO" id="GO:0008270">
    <property type="term" value="F:zinc ion binding"/>
    <property type="evidence" value="ECO:0007669"/>
    <property type="project" value="InterPro"/>
</dbReference>
<dbReference type="InterPro" id="IPR041891">
    <property type="entry name" value="Alpha_CA_prokaryot-like"/>
</dbReference>
<dbReference type="PROSITE" id="PS51144">
    <property type="entry name" value="ALPHA_CA_2"/>
    <property type="match status" value="1"/>
</dbReference>
<comment type="caution">
    <text evidence="3">The sequence shown here is derived from an EMBL/GenBank/DDBJ whole genome shotgun (WGS) entry which is preliminary data.</text>
</comment>
<reference evidence="3 4" key="1">
    <citation type="submission" date="2023-12" db="EMBL/GenBank/DDBJ databases">
        <title>A high-quality genome assembly for Dillenia turbinata (Dilleniales).</title>
        <authorList>
            <person name="Chanderbali A."/>
        </authorList>
    </citation>
    <scope>NUCLEOTIDE SEQUENCE [LARGE SCALE GENOMIC DNA]</scope>
    <source>
        <strain evidence="3">LSX21</strain>
        <tissue evidence="3">Leaf</tissue>
    </source>
</reference>
<feature type="chain" id="PRO_5042835045" evidence="1">
    <location>
        <begin position="28"/>
        <end position="196"/>
    </location>
</feature>